<dbReference type="PANTHER" id="PTHR32322:SF2">
    <property type="entry name" value="EAMA DOMAIN-CONTAINING PROTEIN"/>
    <property type="match status" value="1"/>
</dbReference>
<evidence type="ECO:0000256" key="4">
    <source>
        <dbReference type="ARBA" id="ARBA00022989"/>
    </source>
</evidence>
<evidence type="ECO:0000256" key="1">
    <source>
        <dbReference type="ARBA" id="ARBA00004141"/>
    </source>
</evidence>
<evidence type="ECO:0000259" key="7">
    <source>
        <dbReference type="Pfam" id="PF00892"/>
    </source>
</evidence>
<dbReference type="PANTHER" id="PTHR32322">
    <property type="entry name" value="INNER MEMBRANE TRANSPORTER"/>
    <property type="match status" value="1"/>
</dbReference>
<keyword evidence="3 6" id="KW-0812">Transmembrane</keyword>
<feature type="transmembrane region" description="Helical" evidence="6">
    <location>
        <begin position="64"/>
        <end position="82"/>
    </location>
</feature>
<feature type="domain" description="EamA" evidence="7">
    <location>
        <begin position="33"/>
        <end position="164"/>
    </location>
</feature>
<comment type="subcellular location">
    <subcellularLocation>
        <location evidence="1">Membrane</location>
        <topology evidence="1">Multi-pass membrane protein</topology>
    </subcellularLocation>
</comment>
<dbReference type="AlphaFoldDB" id="A0A3N0DQ33"/>
<sequence>MRAGPVLRQCGAVTTTREPAPVIRPAAAAGLVAIALVVVYLVWGSTYLAIRVVVKQAPPLTASGARYIVAAALLGLLLATRGGFARLRVTRRELLGCAIVGLFLPVLGNGLVSVGEDKGAPSGVTALLIALAPLMITIFRFASGDRPRPVGVLGVLLGLVGLGYLVIAGRSGTASEHVPLGAALIVLVASSFWAFGSWVQPRLTLPKDAFVMTVHEMWTGGVILVVAGLARGERPHPTEYSAHAWLAWGYLVVFGSMVAFTAYVWLLGNAPISLVATYAYVNPVVAVILGALILDEPVTPAIVIGGAIIVVAVAVVISVERVRKPTPRNTETVGS</sequence>
<evidence type="ECO:0000256" key="2">
    <source>
        <dbReference type="ARBA" id="ARBA00007362"/>
    </source>
</evidence>
<dbReference type="InterPro" id="IPR037185">
    <property type="entry name" value="EmrE-like"/>
</dbReference>
<evidence type="ECO:0000256" key="3">
    <source>
        <dbReference type="ARBA" id="ARBA00022692"/>
    </source>
</evidence>
<feature type="transmembrane region" description="Helical" evidence="6">
    <location>
        <begin position="94"/>
        <end position="112"/>
    </location>
</feature>
<proteinExistence type="inferred from homology"/>
<accession>A0A3N0DQ33</accession>
<dbReference type="SUPFAM" id="SSF103481">
    <property type="entry name" value="Multidrug resistance efflux transporter EmrE"/>
    <property type="match status" value="2"/>
</dbReference>
<keyword evidence="4 6" id="KW-1133">Transmembrane helix</keyword>
<dbReference type="Proteomes" id="UP000277094">
    <property type="component" value="Unassembled WGS sequence"/>
</dbReference>
<dbReference type="InterPro" id="IPR000620">
    <property type="entry name" value="EamA_dom"/>
</dbReference>
<feature type="domain" description="EamA" evidence="7">
    <location>
        <begin position="182"/>
        <end position="317"/>
    </location>
</feature>
<feature type="transmembrane region" description="Helical" evidence="6">
    <location>
        <begin position="150"/>
        <end position="168"/>
    </location>
</feature>
<organism evidence="8 9">
    <name type="scientific">Nocardioides marmorisolisilvae</name>
    <dbReference type="NCBI Taxonomy" id="1542737"/>
    <lineage>
        <taxon>Bacteria</taxon>
        <taxon>Bacillati</taxon>
        <taxon>Actinomycetota</taxon>
        <taxon>Actinomycetes</taxon>
        <taxon>Propionibacteriales</taxon>
        <taxon>Nocardioidaceae</taxon>
        <taxon>Nocardioides</taxon>
    </lineage>
</organism>
<dbReference type="Gene3D" id="1.10.3730.20">
    <property type="match status" value="1"/>
</dbReference>
<comment type="similarity">
    <text evidence="2">Belongs to the EamA transporter family.</text>
</comment>
<comment type="caution">
    <text evidence="8">The sequence shown here is derived from an EMBL/GenBank/DDBJ whole genome shotgun (WGS) entry which is preliminary data.</text>
</comment>
<keyword evidence="5 6" id="KW-0472">Membrane</keyword>
<evidence type="ECO:0000256" key="6">
    <source>
        <dbReference type="SAM" id="Phobius"/>
    </source>
</evidence>
<dbReference type="EMBL" id="RJSG01000003">
    <property type="protein sequence ID" value="RNL77748.1"/>
    <property type="molecule type" value="Genomic_DNA"/>
</dbReference>
<gene>
    <name evidence="8" type="ORF">EFL95_17295</name>
</gene>
<feature type="transmembrane region" description="Helical" evidence="6">
    <location>
        <begin position="300"/>
        <end position="319"/>
    </location>
</feature>
<feature type="transmembrane region" description="Helical" evidence="6">
    <location>
        <begin position="274"/>
        <end position="294"/>
    </location>
</feature>
<evidence type="ECO:0000313" key="9">
    <source>
        <dbReference type="Proteomes" id="UP000277094"/>
    </source>
</evidence>
<evidence type="ECO:0000256" key="5">
    <source>
        <dbReference type="ARBA" id="ARBA00023136"/>
    </source>
</evidence>
<name>A0A3N0DQ33_9ACTN</name>
<dbReference type="Pfam" id="PF00892">
    <property type="entry name" value="EamA"/>
    <property type="match status" value="2"/>
</dbReference>
<dbReference type="GO" id="GO:0016020">
    <property type="term" value="C:membrane"/>
    <property type="evidence" value="ECO:0007669"/>
    <property type="project" value="UniProtKB-SubCell"/>
</dbReference>
<keyword evidence="9" id="KW-1185">Reference proteome</keyword>
<feature type="transmembrane region" description="Helical" evidence="6">
    <location>
        <begin position="26"/>
        <end position="44"/>
    </location>
</feature>
<dbReference type="OrthoDB" id="9812547at2"/>
<feature type="transmembrane region" description="Helical" evidence="6">
    <location>
        <begin position="180"/>
        <end position="198"/>
    </location>
</feature>
<feature type="transmembrane region" description="Helical" evidence="6">
    <location>
        <begin position="124"/>
        <end position="143"/>
    </location>
</feature>
<reference evidence="8 9" key="1">
    <citation type="submission" date="2018-11" db="EMBL/GenBank/DDBJ databases">
        <authorList>
            <person name="Li F."/>
        </authorList>
    </citation>
    <scope>NUCLEOTIDE SEQUENCE [LARGE SCALE GENOMIC DNA]</scope>
    <source>
        <strain evidence="8 9">KIS18-7</strain>
    </source>
</reference>
<evidence type="ECO:0000313" key="8">
    <source>
        <dbReference type="EMBL" id="RNL77748.1"/>
    </source>
</evidence>
<feature type="transmembrane region" description="Helical" evidence="6">
    <location>
        <begin position="210"/>
        <end position="230"/>
    </location>
</feature>
<feature type="transmembrane region" description="Helical" evidence="6">
    <location>
        <begin position="242"/>
        <end position="267"/>
    </location>
</feature>
<dbReference type="InterPro" id="IPR050638">
    <property type="entry name" value="AA-Vitamin_Transporters"/>
</dbReference>
<protein>
    <submittedName>
        <fullName evidence="8">EamA family transporter</fullName>
    </submittedName>
</protein>